<evidence type="ECO:0000256" key="1">
    <source>
        <dbReference type="SAM" id="MobiDB-lite"/>
    </source>
</evidence>
<reference evidence="2" key="1">
    <citation type="submission" date="2023-06" db="EMBL/GenBank/DDBJ databases">
        <authorList>
            <consortium name="Lawrence Berkeley National Laboratory"/>
            <person name="Ahrendt S."/>
            <person name="Sahu N."/>
            <person name="Indic B."/>
            <person name="Wong-Bajracharya J."/>
            <person name="Merenyi Z."/>
            <person name="Ke H.-M."/>
            <person name="Monk M."/>
            <person name="Kocsube S."/>
            <person name="Drula E."/>
            <person name="Lipzen A."/>
            <person name="Balint B."/>
            <person name="Henrissat B."/>
            <person name="Andreopoulos B."/>
            <person name="Martin F.M."/>
            <person name="Harder C.B."/>
            <person name="Rigling D."/>
            <person name="Ford K.L."/>
            <person name="Foster G.D."/>
            <person name="Pangilinan J."/>
            <person name="Papanicolaou A."/>
            <person name="Barry K."/>
            <person name="LaButti K."/>
            <person name="Viragh M."/>
            <person name="Koriabine M."/>
            <person name="Yan M."/>
            <person name="Riley R."/>
            <person name="Champramary S."/>
            <person name="Plett K.L."/>
            <person name="Tsai I.J."/>
            <person name="Slot J."/>
            <person name="Sipos G."/>
            <person name="Plett J."/>
            <person name="Nagy L.G."/>
            <person name="Grigoriev I.V."/>
        </authorList>
    </citation>
    <scope>NUCLEOTIDE SEQUENCE</scope>
    <source>
        <strain evidence="2">CCBAS 213</strain>
    </source>
</reference>
<evidence type="ECO:0000313" key="2">
    <source>
        <dbReference type="EMBL" id="KAK0460219.1"/>
    </source>
</evidence>
<accession>A0AA39N7A6</accession>
<keyword evidence="3" id="KW-1185">Reference proteome</keyword>
<proteinExistence type="predicted"/>
<comment type="caution">
    <text evidence="2">The sequence shown here is derived from an EMBL/GenBank/DDBJ whole genome shotgun (WGS) entry which is preliminary data.</text>
</comment>
<protein>
    <submittedName>
        <fullName evidence="2">Uncharacterized protein</fullName>
    </submittedName>
</protein>
<feature type="region of interest" description="Disordered" evidence="1">
    <location>
        <begin position="30"/>
        <end position="90"/>
    </location>
</feature>
<feature type="compositionally biased region" description="Polar residues" evidence="1">
    <location>
        <begin position="31"/>
        <end position="44"/>
    </location>
</feature>
<gene>
    <name evidence="2" type="ORF">EV420DRAFT_1535676</name>
</gene>
<dbReference type="GeneID" id="85356388"/>
<dbReference type="AlphaFoldDB" id="A0AA39N7A6"/>
<sequence length="230" mass="25955">MAHKTSIGEDQTIPLARDAISSMFHLPGRFETSSPINRSHLPSRNTERKDHSNRKHLRDGKTSYSPSVRIKPQSEESQNPFRHTQPITSRSPEILGRSLGVILNRDENRADVGSRSDQRRGSVHRKFLVMIQWHHKSIAQAVPYRVLMTVINLSCSWSTNIVDSMTLLPAAVPARLPVYIASIAAQPLPARRCRPKLAIRDRMLDSSFNQDSGNWTAIVPTRARKSHDSL</sequence>
<organism evidence="2 3">
    <name type="scientific">Armillaria tabescens</name>
    <name type="common">Ringless honey mushroom</name>
    <name type="synonym">Agaricus tabescens</name>
    <dbReference type="NCBI Taxonomy" id="1929756"/>
    <lineage>
        <taxon>Eukaryota</taxon>
        <taxon>Fungi</taxon>
        <taxon>Dikarya</taxon>
        <taxon>Basidiomycota</taxon>
        <taxon>Agaricomycotina</taxon>
        <taxon>Agaricomycetes</taxon>
        <taxon>Agaricomycetidae</taxon>
        <taxon>Agaricales</taxon>
        <taxon>Marasmiineae</taxon>
        <taxon>Physalacriaceae</taxon>
        <taxon>Desarmillaria</taxon>
    </lineage>
</organism>
<feature type="compositionally biased region" description="Polar residues" evidence="1">
    <location>
        <begin position="75"/>
        <end position="90"/>
    </location>
</feature>
<dbReference type="Proteomes" id="UP001175211">
    <property type="component" value="Unassembled WGS sequence"/>
</dbReference>
<dbReference type="EMBL" id="JAUEPS010000013">
    <property type="protein sequence ID" value="KAK0460219.1"/>
    <property type="molecule type" value="Genomic_DNA"/>
</dbReference>
<dbReference type="RefSeq" id="XP_060332345.1">
    <property type="nucleotide sequence ID" value="XM_060472840.1"/>
</dbReference>
<evidence type="ECO:0000313" key="3">
    <source>
        <dbReference type="Proteomes" id="UP001175211"/>
    </source>
</evidence>
<name>A0AA39N7A6_ARMTA</name>